<evidence type="ECO:0000256" key="12">
    <source>
        <dbReference type="ARBA" id="ARBA00022842"/>
    </source>
</evidence>
<evidence type="ECO:0000256" key="4">
    <source>
        <dbReference type="ARBA" id="ARBA00007837"/>
    </source>
</evidence>
<accession>A0ABV7JDE1</accession>
<keyword evidence="9" id="KW-0547">Nucleotide-binding</keyword>
<keyword evidence="7" id="KW-0808">Transferase</keyword>
<feature type="domain" description="Pyruvate phosphate dikinase AMP/ATP-binding" evidence="16">
    <location>
        <begin position="546"/>
        <end position="893"/>
    </location>
</feature>
<protein>
    <recommendedName>
        <fullName evidence="6">Phosphoenolpyruvate synthase</fullName>
        <ecNumber evidence="5">2.7.9.2</ecNumber>
    </recommendedName>
    <alternativeName>
        <fullName evidence="13">Pyruvate, water dikinase</fullName>
    </alternativeName>
</protein>
<name>A0ABV7JDE1_9GAMM</name>
<comment type="catalytic activity">
    <reaction evidence="14">
        <text>pyruvate + ATP + H2O = phosphoenolpyruvate + AMP + phosphate + 2 H(+)</text>
        <dbReference type="Rhea" id="RHEA:11364"/>
        <dbReference type="ChEBI" id="CHEBI:15361"/>
        <dbReference type="ChEBI" id="CHEBI:15377"/>
        <dbReference type="ChEBI" id="CHEBI:15378"/>
        <dbReference type="ChEBI" id="CHEBI:30616"/>
        <dbReference type="ChEBI" id="CHEBI:43474"/>
        <dbReference type="ChEBI" id="CHEBI:58702"/>
        <dbReference type="ChEBI" id="CHEBI:456215"/>
        <dbReference type="EC" id="2.7.9.2"/>
    </reaction>
</comment>
<proteinExistence type="inferred from homology"/>
<evidence type="ECO:0000313" key="17">
    <source>
        <dbReference type="EMBL" id="MFC3195197.1"/>
    </source>
</evidence>
<evidence type="ECO:0000256" key="8">
    <source>
        <dbReference type="ARBA" id="ARBA00022723"/>
    </source>
</evidence>
<dbReference type="RefSeq" id="WP_077411698.1">
    <property type="nucleotide sequence ID" value="NZ_JBHRTS010000007.1"/>
</dbReference>
<evidence type="ECO:0000256" key="15">
    <source>
        <dbReference type="SAM" id="SignalP"/>
    </source>
</evidence>
<keyword evidence="15" id="KW-0732">Signal</keyword>
<organism evidence="17 18">
    <name type="scientific">Marinicella sediminis</name>
    <dbReference type="NCBI Taxonomy" id="1792834"/>
    <lineage>
        <taxon>Bacteria</taxon>
        <taxon>Pseudomonadati</taxon>
        <taxon>Pseudomonadota</taxon>
        <taxon>Gammaproteobacteria</taxon>
        <taxon>Lysobacterales</taxon>
        <taxon>Marinicellaceae</taxon>
        <taxon>Marinicella</taxon>
    </lineage>
</organism>
<comment type="cofactor">
    <cofactor evidence="1">
        <name>Mg(2+)</name>
        <dbReference type="ChEBI" id="CHEBI:18420"/>
    </cofactor>
</comment>
<sequence length="896" mass="100160">MRLKTFTINSGFWLFWLCLTAQAQSLDWGNSCRQNHLRQWLDNCADQADQALCLPQYISQYNHLPFAAEPVTNPPNKDPRWNALLQEQPLCDDYDHGEGQLIGTVQAQASVAQVLGQIPAGKAEVHLALTSFNDIDLQLYHGDRALVDSQNGLLNQATLSSTQYQGLTITYSGYAGDETSHGNEFIHLSGITDSPLTIQIMAREPAQIEFTYQWGLDPTLGATRIANDRVFDELAGRSSIPGALDLREVKFLIKDISTNQPSVYFINGKNVPYHIDFAYDVLQWYPGLSFDQAFRVFSSSSYFLDDRQHLVGSVMAHDHLADPLTTTDRLYTLNMWPTDPVSAELITRAHQLLSAYLPAVDPPLVYHLASDTQLHIYQDNAELFADRLVPVIDSERLFANQSFTAMNGGEGYGILRIVGEGDDAPSVSDVVIFTFIPNDLSHVAGIITDTPQTPLSHVNLKAKQNNTPNAYIANATSHPNIAPLIGQLVHYQVTQDGFSITAASQADADAWLDAVRPINIQTPLSDLSVTLPARLDTLGHHDWVRFGAKAANVAELAKVLEPGTYPEGYAIPFATYHEFMQLNRCEGLDDDGVTPNGTFRDLCSDPDDPAGLSLYQQIQQIMDEPGFADDPNERATRLSAFRKTIRKAEVPAEMAELLETIRYFWDPDGDFTHSIRLRSSTNNEDLAGFNGAGLYESNTHHPDEGLIAESVKKVWASLWTARAFEERRFYRIDHFQTYMGVLAHLSYGDEQVNGVAVTKNIYDRNWEGYYVNAQYGEISVTNPEPIITSQGEVAAIPDEFLLARLVSSETGFQWVQQFIRRSNVETVYGAPVPTQNVLNDDEVTELRIAMQRIQRHFKNIYRGGDDFAMDIEFKITATDDGSRGHLEIKQARPWID</sequence>
<evidence type="ECO:0000259" key="16">
    <source>
        <dbReference type="Pfam" id="PF01326"/>
    </source>
</evidence>
<keyword evidence="8" id="KW-0479">Metal-binding</keyword>
<comment type="pathway">
    <text evidence="3">Carbohydrate biosynthesis; gluconeogenesis.</text>
</comment>
<dbReference type="SUPFAM" id="SSF56059">
    <property type="entry name" value="Glutathione synthetase ATP-binding domain-like"/>
    <property type="match status" value="1"/>
</dbReference>
<dbReference type="EMBL" id="JBHRTS010000007">
    <property type="protein sequence ID" value="MFC3195197.1"/>
    <property type="molecule type" value="Genomic_DNA"/>
</dbReference>
<comment type="caution">
    <text evidence="17">The sequence shown here is derived from an EMBL/GenBank/DDBJ whole genome shotgun (WGS) entry which is preliminary data.</text>
</comment>
<feature type="chain" id="PRO_5045141411" description="Phosphoenolpyruvate synthase" evidence="15">
    <location>
        <begin position="24"/>
        <end position="896"/>
    </location>
</feature>
<keyword evidence="11" id="KW-0067">ATP-binding</keyword>
<evidence type="ECO:0000256" key="10">
    <source>
        <dbReference type="ARBA" id="ARBA00022777"/>
    </source>
</evidence>
<dbReference type="PANTHER" id="PTHR43030">
    <property type="entry name" value="PHOSPHOENOLPYRUVATE SYNTHASE"/>
    <property type="match status" value="1"/>
</dbReference>
<keyword evidence="10" id="KW-0418">Kinase</keyword>
<evidence type="ECO:0000256" key="11">
    <source>
        <dbReference type="ARBA" id="ARBA00022840"/>
    </source>
</evidence>
<dbReference type="PANTHER" id="PTHR43030:SF1">
    <property type="entry name" value="PHOSPHOENOLPYRUVATE SYNTHASE"/>
    <property type="match status" value="1"/>
</dbReference>
<evidence type="ECO:0000256" key="6">
    <source>
        <dbReference type="ARBA" id="ARBA00021623"/>
    </source>
</evidence>
<evidence type="ECO:0000256" key="1">
    <source>
        <dbReference type="ARBA" id="ARBA00001946"/>
    </source>
</evidence>
<keyword evidence="12" id="KW-0460">Magnesium</keyword>
<dbReference type="InterPro" id="IPR002192">
    <property type="entry name" value="PPDK_AMP/ATP-bd"/>
</dbReference>
<evidence type="ECO:0000256" key="9">
    <source>
        <dbReference type="ARBA" id="ARBA00022741"/>
    </source>
</evidence>
<evidence type="ECO:0000256" key="14">
    <source>
        <dbReference type="ARBA" id="ARBA00047700"/>
    </source>
</evidence>
<evidence type="ECO:0000256" key="5">
    <source>
        <dbReference type="ARBA" id="ARBA00011996"/>
    </source>
</evidence>
<reference evidence="18" key="1">
    <citation type="journal article" date="2019" name="Int. J. Syst. Evol. Microbiol.">
        <title>The Global Catalogue of Microorganisms (GCM) 10K type strain sequencing project: providing services to taxonomists for standard genome sequencing and annotation.</title>
        <authorList>
            <consortium name="The Broad Institute Genomics Platform"/>
            <consortium name="The Broad Institute Genome Sequencing Center for Infectious Disease"/>
            <person name="Wu L."/>
            <person name="Ma J."/>
        </authorList>
    </citation>
    <scope>NUCLEOTIDE SEQUENCE [LARGE SCALE GENOMIC DNA]</scope>
    <source>
        <strain evidence="18">KCTC 42953</strain>
    </source>
</reference>
<gene>
    <name evidence="17" type="ORF">ACFODZ_13170</name>
</gene>
<dbReference type="Pfam" id="PF01326">
    <property type="entry name" value="PPDK_N"/>
    <property type="match status" value="1"/>
</dbReference>
<evidence type="ECO:0000256" key="2">
    <source>
        <dbReference type="ARBA" id="ARBA00002988"/>
    </source>
</evidence>
<dbReference type="InterPro" id="IPR006319">
    <property type="entry name" value="PEP_synth"/>
</dbReference>
<keyword evidence="18" id="KW-1185">Reference proteome</keyword>
<dbReference type="EC" id="2.7.9.2" evidence="5"/>
<evidence type="ECO:0000256" key="13">
    <source>
        <dbReference type="ARBA" id="ARBA00033470"/>
    </source>
</evidence>
<comment type="similarity">
    <text evidence="4">Belongs to the PEP-utilizing enzyme family.</text>
</comment>
<comment type="function">
    <text evidence="2">Catalyzes the phosphorylation of pyruvate to phosphoenolpyruvate.</text>
</comment>
<dbReference type="InterPro" id="IPR013815">
    <property type="entry name" value="ATP_grasp_subdomain_1"/>
</dbReference>
<evidence type="ECO:0000256" key="7">
    <source>
        <dbReference type="ARBA" id="ARBA00022679"/>
    </source>
</evidence>
<dbReference type="Gene3D" id="3.30.1490.20">
    <property type="entry name" value="ATP-grasp fold, A domain"/>
    <property type="match status" value="1"/>
</dbReference>
<dbReference type="Proteomes" id="UP001595533">
    <property type="component" value="Unassembled WGS sequence"/>
</dbReference>
<evidence type="ECO:0000256" key="3">
    <source>
        <dbReference type="ARBA" id="ARBA00004742"/>
    </source>
</evidence>
<feature type="signal peptide" evidence="15">
    <location>
        <begin position="1"/>
        <end position="23"/>
    </location>
</feature>
<evidence type="ECO:0000313" key="18">
    <source>
        <dbReference type="Proteomes" id="UP001595533"/>
    </source>
</evidence>